<dbReference type="VEuPathDB" id="VectorBase:AMEM001912"/>
<dbReference type="CDD" id="cd02958">
    <property type="entry name" value="UAS"/>
    <property type="match status" value="1"/>
</dbReference>
<name>A0A182UQK0_ANOME</name>
<dbReference type="Proteomes" id="UP000075903">
    <property type="component" value="Unassembled WGS sequence"/>
</dbReference>
<dbReference type="GO" id="GO:0043161">
    <property type="term" value="P:proteasome-mediated ubiquitin-dependent protein catabolic process"/>
    <property type="evidence" value="ECO:0007669"/>
    <property type="project" value="TreeGrafter"/>
</dbReference>
<evidence type="ECO:0000259" key="2">
    <source>
        <dbReference type="SMART" id="SM00594"/>
    </source>
</evidence>
<dbReference type="EnsemblMetazoa" id="AMEM001912-RA">
    <property type="protein sequence ID" value="AMEM001912-PA"/>
    <property type="gene ID" value="AMEM001912"/>
</dbReference>
<dbReference type="PANTHER" id="PTHR23322">
    <property type="entry name" value="FAS-ASSOCIATED PROTEIN"/>
    <property type="match status" value="1"/>
</dbReference>
<dbReference type="InterPro" id="IPR050730">
    <property type="entry name" value="UBX_domain-protein"/>
</dbReference>
<feature type="domain" description="UAS" evidence="2">
    <location>
        <begin position="145"/>
        <end position="265"/>
    </location>
</feature>
<dbReference type="Pfam" id="PF14555">
    <property type="entry name" value="UBA_4"/>
    <property type="match status" value="1"/>
</dbReference>
<dbReference type="InterPro" id="IPR006577">
    <property type="entry name" value="UAS"/>
</dbReference>
<dbReference type="AlphaFoldDB" id="A0A182UQK0"/>
<dbReference type="SMART" id="SM00594">
    <property type="entry name" value="UAS"/>
    <property type="match status" value="1"/>
</dbReference>
<dbReference type="InterPro" id="IPR009060">
    <property type="entry name" value="UBA-like_sf"/>
</dbReference>
<feature type="compositionally biased region" description="Acidic residues" evidence="1">
    <location>
        <begin position="347"/>
        <end position="366"/>
    </location>
</feature>
<dbReference type="Gene3D" id="1.10.8.10">
    <property type="entry name" value="DNA helicase RuvA subunit, C-terminal domain"/>
    <property type="match status" value="1"/>
</dbReference>
<dbReference type="SUPFAM" id="SSF46934">
    <property type="entry name" value="UBA-like"/>
    <property type="match status" value="1"/>
</dbReference>
<dbReference type="Pfam" id="PF13899">
    <property type="entry name" value="Thioredoxin_7"/>
    <property type="match status" value="1"/>
</dbReference>
<dbReference type="STRING" id="30066.A0A182UQK0"/>
<dbReference type="RefSeq" id="XP_041777962.1">
    <property type="nucleotide sequence ID" value="XM_041922028.1"/>
</dbReference>
<feature type="region of interest" description="Disordered" evidence="1">
    <location>
        <begin position="290"/>
        <end position="460"/>
    </location>
</feature>
<evidence type="ECO:0000313" key="3">
    <source>
        <dbReference type="EnsemblMetazoa" id="AMEM001912-PA"/>
    </source>
</evidence>
<dbReference type="VEuPathDB" id="VectorBase:AMEM21_004635"/>
<sequence>MASKENVKALVEITGLKEDQATNLLTAYNGNLEGAINAFYENPEGILNPEPAVVIDDDDSGSGPSSAPSGRAALVHDDDDNVRAPIPRKTEILLPQIEMNRARIGKRRAAIITEVPFRNFELEGRIQEQMLMQQDQGPSAKKVTRLEALFMPPFDILFSGGFDQAQRHGNSVDRWLLVNLQDDLNFSCQTLNRDLWSDARLKEFMRHHLVFWQQSNKTTDGAKFKTFYKVRSEPYIGMIDPRTGEEVRNLSGNDLSPARFLETLKTFLVENKSPHGKEINLNRAYQLGMGGGGPSTSSNGGGSGKSVTQYGASSSGQGSSRSSSKAQQSSTSSTAAGSSRNRWVTVIDDDEDDFQEITDSESDSEENDRPPRPTGSSSSSSKLAADVPKAGSSAPASPHKQKEAPATEQAKSTNAPSTKRSDEEPAQHPWEKDDRSLPTLEDEPAAPVLSSDSESSLAPDQKTRILLKMPGNVTERLFFRSSRTLEQAIAKLRQKYEQHCRPTDATVDVRFFCQAIKSDLAVLDTSKTLLELKIHPNAVIHVTTDD</sequence>
<feature type="compositionally biased region" description="Polar residues" evidence="1">
    <location>
        <begin position="409"/>
        <end position="418"/>
    </location>
</feature>
<feature type="compositionally biased region" description="Gly residues" evidence="1">
    <location>
        <begin position="290"/>
        <end position="304"/>
    </location>
</feature>
<feature type="region of interest" description="Disordered" evidence="1">
    <location>
        <begin position="49"/>
        <end position="73"/>
    </location>
</feature>
<dbReference type="CDD" id="cd14273">
    <property type="entry name" value="UBA_TAP-C_like"/>
    <property type="match status" value="1"/>
</dbReference>
<dbReference type="GO" id="GO:0043130">
    <property type="term" value="F:ubiquitin binding"/>
    <property type="evidence" value="ECO:0007669"/>
    <property type="project" value="TreeGrafter"/>
</dbReference>
<dbReference type="InterPro" id="IPR036249">
    <property type="entry name" value="Thioredoxin-like_sf"/>
</dbReference>
<dbReference type="GO" id="GO:0005634">
    <property type="term" value="C:nucleus"/>
    <property type="evidence" value="ECO:0007669"/>
    <property type="project" value="TreeGrafter"/>
</dbReference>
<dbReference type="GeneID" id="121596790"/>
<evidence type="ECO:0000313" key="4">
    <source>
        <dbReference type="Proteomes" id="UP000075903"/>
    </source>
</evidence>
<evidence type="ECO:0000256" key="1">
    <source>
        <dbReference type="SAM" id="MobiDB-lite"/>
    </source>
</evidence>
<reference evidence="3" key="1">
    <citation type="submission" date="2020-05" db="UniProtKB">
        <authorList>
            <consortium name="EnsemblMetazoa"/>
        </authorList>
    </citation>
    <scope>IDENTIFICATION</scope>
    <source>
        <strain evidence="3">MAF</strain>
    </source>
</reference>
<keyword evidence="4" id="KW-1185">Reference proteome</keyword>
<accession>A0A182UQK0</accession>
<dbReference type="KEGG" id="amer:121596790"/>
<feature type="compositionally biased region" description="Low complexity" evidence="1">
    <location>
        <begin position="61"/>
        <end position="73"/>
    </location>
</feature>
<feature type="compositionally biased region" description="Low complexity" evidence="1">
    <location>
        <begin position="305"/>
        <end position="339"/>
    </location>
</feature>
<feature type="compositionally biased region" description="Basic and acidic residues" evidence="1">
    <location>
        <begin position="419"/>
        <end position="436"/>
    </location>
</feature>
<organism evidence="3 4">
    <name type="scientific">Anopheles merus</name>
    <name type="common">Mosquito</name>
    <dbReference type="NCBI Taxonomy" id="30066"/>
    <lineage>
        <taxon>Eukaryota</taxon>
        <taxon>Metazoa</taxon>
        <taxon>Ecdysozoa</taxon>
        <taxon>Arthropoda</taxon>
        <taxon>Hexapoda</taxon>
        <taxon>Insecta</taxon>
        <taxon>Pterygota</taxon>
        <taxon>Neoptera</taxon>
        <taxon>Endopterygota</taxon>
        <taxon>Diptera</taxon>
        <taxon>Nematocera</taxon>
        <taxon>Culicoidea</taxon>
        <taxon>Culicidae</taxon>
        <taxon>Anophelinae</taxon>
        <taxon>Anopheles</taxon>
    </lineage>
</organism>
<protein>
    <submittedName>
        <fullName evidence="3">UAS domain-containing protein</fullName>
    </submittedName>
</protein>
<dbReference type="PANTHER" id="PTHR23322:SF6">
    <property type="entry name" value="UBX DOMAIN-CONTAINING PROTEIN 7"/>
    <property type="match status" value="1"/>
</dbReference>
<proteinExistence type="predicted"/>
<dbReference type="SUPFAM" id="SSF52833">
    <property type="entry name" value="Thioredoxin-like"/>
    <property type="match status" value="1"/>
</dbReference>
<dbReference type="Gene3D" id="3.40.30.10">
    <property type="entry name" value="Glutaredoxin"/>
    <property type="match status" value="1"/>
</dbReference>